<keyword evidence="3" id="KW-1185">Reference proteome</keyword>
<reference evidence="2 3" key="1">
    <citation type="journal article" date="2024" name="BMC Genomics">
        <title>De novo assembly and annotation of Popillia japonica's genome with initial clues to its potential as an invasive pest.</title>
        <authorList>
            <person name="Cucini C."/>
            <person name="Boschi S."/>
            <person name="Funari R."/>
            <person name="Cardaioli E."/>
            <person name="Iannotti N."/>
            <person name="Marturano G."/>
            <person name="Paoli F."/>
            <person name="Bruttini M."/>
            <person name="Carapelli A."/>
            <person name="Frati F."/>
            <person name="Nardi F."/>
        </authorList>
    </citation>
    <scope>NUCLEOTIDE SEQUENCE [LARGE SCALE GENOMIC DNA]</scope>
    <source>
        <strain evidence="2">DMR45628</strain>
    </source>
</reference>
<evidence type="ECO:0000313" key="3">
    <source>
        <dbReference type="Proteomes" id="UP001458880"/>
    </source>
</evidence>
<evidence type="ECO:0000256" key="1">
    <source>
        <dbReference type="SAM" id="Coils"/>
    </source>
</evidence>
<sequence>MEDYTGSDHQYITFAINENPETCRRQQRPTYWWTQEIADLRRECLRLRRAAQRHRNGNEAETIAIIADLRRECLRLRRAAQRHRNGNEAETIAIEHIERQRGNCDGL</sequence>
<comment type="caution">
    <text evidence="2">The sequence shown here is derived from an EMBL/GenBank/DDBJ whole genome shotgun (WGS) entry which is preliminary data.</text>
</comment>
<name>A0AAW1HTY1_POPJA</name>
<dbReference type="EMBL" id="JASPKY010000925">
    <property type="protein sequence ID" value="KAK9680165.1"/>
    <property type="molecule type" value="Genomic_DNA"/>
</dbReference>
<dbReference type="AlphaFoldDB" id="A0AAW1HTY1"/>
<gene>
    <name evidence="2" type="ORF">QE152_g39306</name>
</gene>
<accession>A0AAW1HTY1</accession>
<dbReference type="Proteomes" id="UP001458880">
    <property type="component" value="Unassembled WGS sequence"/>
</dbReference>
<evidence type="ECO:0000313" key="2">
    <source>
        <dbReference type="EMBL" id="KAK9680165.1"/>
    </source>
</evidence>
<keyword evidence="1" id="KW-0175">Coiled coil</keyword>
<proteinExistence type="predicted"/>
<protein>
    <submittedName>
        <fullName evidence="2">Uncharacterized protein</fullName>
    </submittedName>
</protein>
<organism evidence="2 3">
    <name type="scientific">Popillia japonica</name>
    <name type="common">Japanese beetle</name>
    <dbReference type="NCBI Taxonomy" id="7064"/>
    <lineage>
        <taxon>Eukaryota</taxon>
        <taxon>Metazoa</taxon>
        <taxon>Ecdysozoa</taxon>
        <taxon>Arthropoda</taxon>
        <taxon>Hexapoda</taxon>
        <taxon>Insecta</taxon>
        <taxon>Pterygota</taxon>
        <taxon>Neoptera</taxon>
        <taxon>Endopterygota</taxon>
        <taxon>Coleoptera</taxon>
        <taxon>Polyphaga</taxon>
        <taxon>Scarabaeiformia</taxon>
        <taxon>Scarabaeidae</taxon>
        <taxon>Rutelinae</taxon>
        <taxon>Popillia</taxon>
    </lineage>
</organism>
<feature type="coiled-coil region" evidence="1">
    <location>
        <begin position="37"/>
        <end position="86"/>
    </location>
</feature>